<accession>A0ABQ7JWB8</accession>
<dbReference type="InterPro" id="IPR006115">
    <property type="entry name" value="6PGDH_NADP-bd"/>
</dbReference>
<sequence>MTPLQQQQDRIGWIGLGLLGFEMAQHLQRHLHTHQLPSLTVWNRTSEKAETFRTAAAPGVQIVSSLEDFFVCAADGSRPKANVIFTSLTNDAAVEQVYETLLRCASTAQEQITFVETGTLYPELSLPAQLVWVASGDQDAVDRLSPYFGVMSQKILDLKTTDVAAASTLKLLGNYIIISNTSILAESVNVARKSGLDPQHLVSLIDTLLPAPLLMGYSRQLVKGAEDEVGVNMTINIAEKDVACVRRWAKSKDAPMPIADEVHQNFVVAKEKGHNSKWDFLVDSINSRGE</sequence>
<dbReference type="EMBL" id="JAAAIM010000609">
    <property type="protein sequence ID" value="KAG0286019.1"/>
    <property type="molecule type" value="Genomic_DNA"/>
</dbReference>
<dbReference type="Pfam" id="PF03446">
    <property type="entry name" value="NAD_binding_2"/>
    <property type="match status" value="1"/>
</dbReference>
<dbReference type="PIRSF" id="PIRSF000103">
    <property type="entry name" value="HIBADH"/>
    <property type="match status" value="1"/>
</dbReference>
<dbReference type="InterPro" id="IPR008927">
    <property type="entry name" value="6-PGluconate_DH-like_C_sf"/>
</dbReference>
<dbReference type="PANTHER" id="PTHR43580:SF8">
    <property type="entry name" value="6-PHOSPHOGLUCONATE DEHYDROGENASE NADP-BINDING DOMAIN-CONTAINING PROTEIN-RELATED"/>
    <property type="match status" value="1"/>
</dbReference>
<comment type="similarity">
    <text evidence="1">Belongs to the HIBADH-related family. NP60 subfamily.</text>
</comment>
<dbReference type="InterPro" id="IPR029154">
    <property type="entry name" value="HIBADH-like_NADP-bd"/>
</dbReference>
<keyword evidence="7" id="KW-1185">Reference proteome</keyword>
<dbReference type="Pfam" id="PF14833">
    <property type="entry name" value="NAD_binding_11"/>
    <property type="match status" value="1"/>
</dbReference>
<dbReference type="Proteomes" id="UP001194696">
    <property type="component" value="Unassembled WGS sequence"/>
</dbReference>
<evidence type="ECO:0000259" key="4">
    <source>
        <dbReference type="Pfam" id="PF03446"/>
    </source>
</evidence>
<dbReference type="PANTHER" id="PTHR43580">
    <property type="entry name" value="OXIDOREDUCTASE GLYR1-RELATED"/>
    <property type="match status" value="1"/>
</dbReference>
<gene>
    <name evidence="6" type="ORF">BGZ96_009806</name>
</gene>
<dbReference type="InterPro" id="IPR051265">
    <property type="entry name" value="HIBADH-related_NP60_sf"/>
</dbReference>
<evidence type="ECO:0000256" key="3">
    <source>
        <dbReference type="ARBA" id="ARBA00023027"/>
    </source>
</evidence>
<evidence type="ECO:0000256" key="2">
    <source>
        <dbReference type="ARBA" id="ARBA00023002"/>
    </source>
</evidence>
<feature type="domain" description="3-hydroxyisobutyrate dehydrogenase-like NAD-binding" evidence="5">
    <location>
        <begin position="165"/>
        <end position="275"/>
    </location>
</feature>
<dbReference type="InterPro" id="IPR013328">
    <property type="entry name" value="6PGD_dom2"/>
</dbReference>
<name>A0ABQ7JWB8_9FUNG</name>
<organism evidence="6 7">
    <name type="scientific">Linnemannia gamsii</name>
    <dbReference type="NCBI Taxonomy" id="64522"/>
    <lineage>
        <taxon>Eukaryota</taxon>
        <taxon>Fungi</taxon>
        <taxon>Fungi incertae sedis</taxon>
        <taxon>Mucoromycota</taxon>
        <taxon>Mortierellomycotina</taxon>
        <taxon>Mortierellomycetes</taxon>
        <taxon>Mortierellales</taxon>
        <taxon>Mortierellaceae</taxon>
        <taxon>Linnemannia</taxon>
    </lineage>
</organism>
<dbReference type="Gene3D" id="3.40.50.720">
    <property type="entry name" value="NAD(P)-binding Rossmann-like Domain"/>
    <property type="match status" value="1"/>
</dbReference>
<dbReference type="InterPro" id="IPR015815">
    <property type="entry name" value="HIBADH-related"/>
</dbReference>
<dbReference type="SUPFAM" id="SSF48179">
    <property type="entry name" value="6-phosphogluconate dehydrogenase C-terminal domain-like"/>
    <property type="match status" value="1"/>
</dbReference>
<reference evidence="6 7" key="1">
    <citation type="journal article" date="2020" name="Fungal Divers.">
        <title>Resolving the Mortierellaceae phylogeny through synthesis of multi-gene phylogenetics and phylogenomics.</title>
        <authorList>
            <person name="Vandepol N."/>
            <person name="Liber J."/>
            <person name="Desiro A."/>
            <person name="Na H."/>
            <person name="Kennedy M."/>
            <person name="Barry K."/>
            <person name="Grigoriev I.V."/>
            <person name="Miller A.N."/>
            <person name="O'Donnell K."/>
            <person name="Stajich J.E."/>
            <person name="Bonito G."/>
        </authorList>
    </citation>
    <scope>NUCLEOTIDE SEQUENCE [LARGE SCALE GENOMIC DNA]</scope>
    <source>
        <strain evidence="6 7">AD045</strain>
    </source>
</reference>
<dbReference type="SUPFAM" id="SSF51735">
    <property type="entry name" value="NAD(P)-binding Rossmann-fold domains"/>
    <property type="match status" value="1"/>
</dbReference>
<dbReference type="Gene3D" id="1.10.1040.10">
    <property type="entry name" value="N-(1-d-carboxylethyl)-l-norvaline Dehydrogenase, domain 2"/>
    <property type="match status" value="1"/>
</dbReference>
<proteinExistence type="inferred from homology"/>
<keyword evidence="2" id="KW-0560">Oxidoreductase</keyword>
<evidence type="ECO:0000256" key="1">
    <source>
        <dbReference type="ARBA" id="ARBA00007598"/>
    </source>
</evidence>
<comment type="caution">
    <text evidence="6">The sequence shown here is derived from an EMBL/GenBank/DDBJ whole genome shotgun (WGS) entry which is preliminary data.</text>
</comment>
<protein>
    <recommendedName>
        <fullName evidence="8">6-phosphogluconate dehydrogenase NADP-binding domain-containing protein</fullName>
    </recommendedName>
</protein>
<feature type="domain" description="6-phosphogluconate dehydrogenase NADP-binding" evidence="4">
    <location>
        <begin position="10"/>
        <end position="124"/>
    </location>
</feature>
<evidence type="ECO:0008006" key="8">
    <source>
        <dbReference type="Google" id="ProtNLM"/>
    </source>
</evidence>
<evidence type="ECO:0000313" key="7">
    <source>
        <dbReference type="Proteomes" id="UP001194696"/>
    </source>
</evidence>
<keyword evidence="3" id="KW-0520">NAD</keyword>
<evidence type="ECO:0000259" key="5">
    <source>
        <dbReference type="Pfam" id="PF14833"/>
    </source>
</evidence>
<dbReference type="InterPro" id="IPR036291">
    <property type="entry name" value="NAD(P)-bd_dom_sf"/>
</dbReference>
<evidence type="ECO:0000313" key="6">
    <source>
        <dbReference type="EMBL" id="KAG0286019.1"/>
    </source>
</evidence>